<proteinExistence type="predicted"/>
<sequence>MTKKIYIKGMTCDHCVRRVENSLKAIEGITSVKVDLQGKVATVELSKDIKDDEFVRTIDDAGYEVTKIE</sequence>
<evidence type="ECO:0000259" key="4">
    <source>
        <dbReference type="PROSITE" id="PS50846"/>
    </source>
</evidence>
<evidence type="ECO:0000256" key="1">
    <source>
        <dbReference type="ARBA" id="ARBA00015313"/>
    </source>
</evidence>
<dbReference type="CDD" id="cd00371">
    <property type="entry name" value="HMA"/>
    <property type="match status" value="1"/>
</dbReference>
<comment type="caution">
    <text evidence="5">The sequence shown here is derived from an EMBL/GenBank/DDBJ whole genome shotgun (WGS) entry which is preliminary data.</text>
</comment>
<dbReference type="PANTHER" id="PTHR46594">
    <property type="entry name" value="P-TYPE CATION-TRANSPORTING ATPASE"/>
    <property type="match status" value="1"/>
</dbReference>
<reference evidence="5" key="1">
    <citation type="journal article" date="2020" name="mSystems">
        <title>Genome- and Community-Level Interaction Insights into Carbon Utilization and Element Cycling Functions of Hydrothermarchaeota in Hydrothermal Sediment.</title>
        <authorList>
            <person name="Zhou Z."/>
            <person name="Liu Y."/>
            <person name="Xu W."/>
            <person name="Pan J."/>
            <person name="Luo Z.H."/>
            <person name="Li M."/>
        </authorList>
    </citation>
    <scope>NUCLEOTIDE SEQUENCE [LARGE SCALE GENOMIC DNA]</scope>
    <source>
        <strain evidence="5">SpSt-102</strain>
    </source>
</reference>
<dbReference type="PRINTS" id="PR00944">
    <property type="entry name" value="CUEXPORT"/>
</dbReference>
<dbReference type="InterPro" id="IPR000428">
    <property type="entry name" value="Cu-bd"/>
</dbReference>
<dbReference type="Pfam" id="PF00403">
    <property type="entry name" value="HMA"/>
    <property type="match status" value="1"/>
</dbReference>
<dbReference type="InterPro" id="IPR006122">
    <property type="entry name" value="HMA_Cu_ion-bd"/>
</dbReference>
<gene>
    <name evidence="5" type="ORF">ENL71_10575</name>
</gene>
<accession>A0A7C5V2N1</accession>
<keyword evidence="3" id="KW-0186">Copper</keyword>
<dbReference type="InterPro" id="IPR006121">
    <property type="entry name" value="HMA_dom"/>
</dbReference>
<dbReference type="SUPFAM" id="SSF55008">
    <property type="entry name" value="HMA, heavy metal-associated domain"/>
    <property type="match status" value="1"/>
</dbReference>
<dbReference type="FunFam" id="3.30.70.100:FF:000001">
    <property type="entry name" value="ATPase copper transporting beta"/>
    <property type="match status" value="1"/>
</dbReference>
<dbReference type="PANTHER" id="PTHR46594:SF4">
    <property type="entry name" value="P-TYPE CATION-TRANSPORTING ATPASE"/>
    <property type="match status" value="1"/>
</dbReference>
<protein>
    <recommendedName>
        <fullName evidence="1">Copper chaperone CopZ</fullName>
    </recommendedName>
</protein>
<dbReference type="InterPro" id="IPR036163">
    <property type="entry name" value="HMA_dom_sf"/>
</dbReference>
<dbReference type="Gene3D" id="3.30.70.100">
    <property type="match status" value="1"/>
</dbReference>
<dbReference type="PROSITE" id="PS01047">
    <property type="entry name" value="HMA_1"/>
    <property type="match status" value="1"/>
</dbReference>
<evidence type="ECO:0000256" key="2">
    <source>
        <dbReference type="ARBA" id="ARBA00022723"/>
    </source>
</evidence>
<organism evidence="5">
    <name type="scientific">Caldicellulosiruptor owensensis</name>
    <dbReference type="NCBI Taxonomy" id="55205"/>
    <lineage>
        <taxon>Bacteria</taxon>
        <taxon>Bacillati</taxon>
        <taxon>Bacillota</taxon>
        <taxon>Bacillota incertae sedis</taxon>
        <taxon>Caldicellulosiruptorales</taxon>
        <taxon>Caldicellulosiruptoraceae</taxon>
        <taxon>Caldicellulosiruptor</taxon>
    </lineage>
</organism>
<keyword evidence="2" id="KW-0479">Metal-binding</keyword>
<dbReference type="GO" id="GO:0006825">
    <property type="term" value="P:copper ion transport"/>
    <property type="evidence" value="ECO:0007669"/>
    <property type="project" value="InterPro"/>
</dbReference>
<dbReference type="AlphaFoldDB" id="A0A7C5V2N1"/>
<dbReference type="EMBL" id="DRUZ01000121">
    <property type="protein sequence ID" value="HHS02884.1"/>
    <property type="molecule type" value="Genomic_DNA"/>
</dbReference>
<evidence type="ECO:0000256" key="3">
    <source>
        <dbReference type="ARBA" id="ARBA00023008"/>
    </source>
</evidence>
<dbReference type="InterPro" id="IPR017969">
    <property type="entry name" value="Heavy-metal-associated_CS"/>
</dbReference>
<name>A0A7C5V2N1_9FIRM</name>
<evidence type="ECO:0000313" key="5">
    <source>
        <dbReference type="EMBL" id="HHS02884.1"/>
    </source>
</evidence>
<dbReference type="PROSITE" id="PS50846">
    <property type="entry name" value="HMA_2"/>
    <property type="match status" value="1"/>
</dbReference>
<dbReference type="NCBIfam" id="TIGR00003">
    <property type="entry name" value="copper ion binding protein"/>
    <property type="match status" value="1"/>
</dbReference>
<feature type="domain" description="HMA" evidence="4">
    <location>
        <begin position="1"/>
        <end position="66"/>
    </location>
</feature>
<dbReference type="GO" id="GO:0005507">
    <property type="term" value="F:copper ion binding"/>
    <property type="evidence" value="ECO:0007669"/>
    <property type="project" value="InterPro"/>
</dbReference>